<dbReference type="PANTHER" id="PTHR11706:SF33">
    <property type="entry name" value="NATURAL RESISTANCE-ASSOCIATED MACROPHAGE PROTEIN 2"/>
    <property type="match status" value="1"/>
</dbReference>
<dbReference type="GO" id="GO:0005384">
    <property type="term" value="F:manganese ion transmembrane transporter activity"/>
    <property type="evidence" value="ECO:0007669"/>
    <property type="project" value="TreeGrafter"/>
</dbReference>
<feature type="transmembrane region" description="Helical" evidence="6">
    <location>
        <begin position="12"/>
        <end position="32"/>
    </location>
</feature>
<dbReference type="GO" id="GO:0015086">
    <property type="term" value="F:cadmium ion transmembrane transporter activity"/>
    <property type="evidence" value="ECO:0007669"/>
    <property type="project" value="TreeGrafter"/>
</dbReference>
<evidence type="ECO:0000256" key="2">
    <source>
        <dbReference type="ARBA" id="ARBA00022448"/>
    </source>
</evidence>
<dbReference type="EMBL" id="UOER01000089">
    <property type="protein sequence ID" value="VAW21535.1"/>
    <property type="molecule type" value="Genomic_DNA"/>
</dbReference>
<protein>
    <submittedName>
        <fullName evidence="7">Manganese transport protein MntH</fullName>
    </submittedName>
</protein>
<feature type="transmembrane region" description="Helical" evidence="6">
    <location>
        <begin position="38"/>
        <end position="59"/>
    </location>
</feature>
<comment type="subcellular location">
    <subcellularLocation>
        <location evidence="1">Membrane</location>
        <topology evidence="1">Multi-pass membrane protein</topology>
    </subcellularLocation>
</comment>
<keyword evidence="5 6" id="KW-0472">Membrane</keyword>
<dbReference type="GO" id="GO:0034755">
    <property type="term" value="P:iron ion transmembrane transport"/>
    <property type="evidence" value="ECO:0007669"/>
    <property type="project" value="TreeGrafter"/>
</dbReference>
<evidence type="ECO:0000256" key="3">
    <source>
        <dbReference type="ARBA" id="ARBA00022692"/>
    </source>
</evidence>
<gene>
    <name evidence="7" type="ORF">MNBD_BACTEROID04-354</name>
</gene>
<feature type="transmembrane region" description="Helical" evidence="6">
    <location>
        <begin position="79"/>
        <end position="99"/>
    </location>
</feature>
<proteinExistence type="predicted"/>
<organism evidence="7">
    <name type="scientific">hydrothermal vent metagenome</name>
    <dbReference type="NCBI Taxonomy" id="652676"/>
    <lineage>
        <taxon>unclassified sequences</taxon>
        <taxon>metagenomes</taxon>
        <taxon>ecological metagenomes</taxon>
    </lineage>
</organism>
<name>A0A3B0TSE1_9ZZZZ</name>
<keyword evidence="2" id="KW-0813">Transport</keyword>
<reference evidence="7" key="1">
    <citation type="submission" date="2018-06" db="EMBL/GenBank/DDBJ databases">
        <authorList>
            <person name="Zhirakovskaya E."/>
        </authorList>
    </citation>
    <scope>NUCLEOTIDE SEQUENCE</scope>
</reference>
<feature type="non-terminal residue" evidence="7">
    <location>
        <position position="136"/>
    </location>
</feature>
<dbReference type="GO" id="GO:0005886">
    <property type="term" value="C:plasma membrane"/>
    <property type="evidence" value="ECO:0007669"/>
    <property type="project" value="TreeGrafter"/>
</dbReference>
<evidence type="ECO:0000256" key="4">
    <source>
        <dbReference type="ARBA" id="ARBA00022989"/>
    </source>
</evidence>
<keyword evidence="3 6" id="KW-0812">Transmembrane</keyword>
<evidence type="ECO:0000256" key="6">
    <source>
        <dbReference type="SAM" id="Phobius"/>
    </source>
</evidence>
<dbReference type="PANTHER" id="PTHR11706">
    <property type="entry name" value="SOLUTE CARRIER PROTEIN FAMILY 11 MEMBER"/>
    <property type="match status" value="1"/>
</dbReference>
<evidence type="ECO:0000256" key="1">
    <source>
        <dbReference type="ARBA" id="ARBA00004141"/>
    </source>
</evidence>
<dbReference type="Pfam" id="PF01566">
    <property type="entry name" value="Nramp"/>
    <property type="match status" value="1"/>
</dbReference>
<feature type="transmembrane region" description="Helical" evidence="6">
    <location>
        <begin position="119"/>
        <end position="135"/>
    </location>
</feature>
<dbReference type="AlphaFoldDB" id="A0A3B0TSE1"/>
<dbReference type="InterPro" id="IPR001046">
    <property type="entry name" value="NRAMP_fam"/>
</dbReference>
<evidence type="ECO:0000313" key="7">
    <source>
        <dbReference type="EMBL" id="VAW21535.1"/>
    </source>
</evidence>
<sequence>MIKWFKNTGPGVLVAAAFIGPGTVTLCTLAGVKYGYSLLWAMTLSIVATVILQEMSARIGIITQKGLAQVIKEQIKSPILNKITIILILSAIVVGNAAYEAGNISGASLGISAIFGDSLYYLYPIIIGVIAFGLLF</sequence>
<evidence type="ECO:0000256" key="5">
    <source>
        <dbReference type="ARBA" id="ARBA00023136"/>
    </source>
</evidence>
<accession>A0A3B0TSE1</accession>
<keyword evidence="4 6" id="KW-1133">Transmembrane helix</keyword>